<accession>A0A2P2N8P9</accession>
<organism evidence="1">
    <name type="scientific">Rhizophora mucronata</name>
    <name type="common">Asiatic mangrove</name>
    <dbReference type="NCBI Taxonomy" id="61149"/>
    <lineage>
        <taxon>Eukaryota</taxon>
        <taxon>Viridiplantae</taxon>
        <taxon>Streptophyta</taxon>
        <taxon>Embryophyta</taxon>
        <taxon>Tracheophyta</taxon>
        <taxon>Spermatophyta</taxon>
        <taxon>Magnoliopsida</taxon>
        <taxon>eudicotyledons</taxon>
        <taxon>Gunneridae</taxon>
        <taxon>Pentapetalae</taxon>
        <taxon>rosids</taxon>
        <taxon>fabids</taxon>
        <taxon>Malpighiales</taxon>
        <taxon>Rhizophoraceae</taxon>
        <taxon>Rhizophora</taxon>
    </lineage>
</organism>
<dbReference type="AlphaFoldDB" id="A0A2P2N8P9"/>
<dbReference type="EMBL" id="GGEC01058373">
    <property type="protein sequence ID" value="MBX38857.1"/>
    <property type="molecule type" value="Transcribed_RNA"/>
</dbReference>
<reference evidence="1" key="1">
    <citation type="submission" date="2018-02" db="EMBL/GenBank/DDBJ databases">
        <title>Rhizophora mucronata_Transcriptome.</title>
        <authorList>
            <person name="Meera S.P."/>
            <person name="Sreeshan A."/>
            <person name="Augustine A."/>
        </authorList>
    </citation>
    <scope>NUCLEOTIDE SEQUENCE</scope>
    <source>
        <tissue evidence="1">Leaf</tissue>
    </source>
</reference>
<sequence>MNLYLKLDKQILNVSTNHLIHVNEEKGGKNKRKTMLRMIG</sequence>
<evidence type="ECO:0000313" key="1">
    <source>
        <dbReference type="EMBL" id="MBX38857.1"/>
    </source>
</evidence>
<protein>
    <submittedName>
        <fullName evidence="1">Uncharacterized protein</fullName>
    </submittedName>
</protein>
<name>A0A2P2N8P9_RHIMU</name>
<proteinExistence type="predicted"/>